<dbReference type="InParanoid" id="A0A3Q7HHU4"/>
<sequence>MLFSCLSLLGSLIGWKNCTLSENLTLFSVFSLVRFFELCPNFVFFIFLILASSICLSSVSSMAETSP</sequence>
<reference evidence="2" key="2">
    <citation type="submission" date="2019-01" db="UniProtKB">
        <authorList>
            <consortium name="EnsemblPlants"/>
        </authorList>
    </citation>
    <scope>IDENTIFICATION</scope>
    <source>
        <strain evidence="2">cv. Heinz 1706</strain>
    </source>
</reference>
<keyword evidence="1" id="KW-0812">Transmembrane</keyword>
<keyword evidence="1" id="KW-0472">Membrane</keyword>
<reference evidence="2" key="1">
    <citation type="journal article" date="2012" name="Nature">
        <title>The tomato genome sequence provides insights into fleshy fruit evolution.</title>
        <authorList>
            <consortium name="Tomato Genome Consortium"/>
        </authorList>
    </citation>
    <scope>NUCLEOTIDE SEQUENCE [LARGE SCALE GENOMIC DNA]</scope>
    <source>
        <strain evidence="2">cv. Heinz 1706</strain>
    </source>
</reference>
<dbReference type="AlphaFoldDB" id="A0A3Q7HHU4"/>
<dbReference type="Gramene" id="Solyc08g007290.3.1">
    <property type="protein sequence ID" value="Solyc08g007290.3.1.1"/>
    <property type="gene ID" value="Solyc08g007290.3"/>
</dbReference>
<dbReference type="Proteomes" id="UP000004994">
    <property type="component" value="Chromosome 8"/>
</dbReference>
<protein>
    <submittedName>
        <fullName evidence="2">Uncharacterized protein</fullName>
    </submittedName>
</protein>
<name>A0A3Q7HHU4_SOLLC</name>
<feature type="transmembrane region" description="Helical" evidence="1">
    <location>
        <begin position="42"/>
        <end position="63"/>
    </location>
</feature>
<keyword evidence="1" id="KW-1133">Transmembrane helix</keyword>
<evidence type="ECO:0000313" key="2">
    <source>
        <dbReference type="EnsemblPlants" id="Solyc08g007290.3.1.1"/>
    </source>
</evidence>
<evidence type="ECO:0000313" key="3">
    <source>
        <dbReference type="Proteomes" id="UP000004994"/>
    </source>
</evidence>
<evidence type="ECO:0000256" key="1">
    <source>
        <dbReference type="SAM" id="Phobius"/>
    </source>
</evidence>
<accession>A0A3Q7HHU4</accession>
<proteinExistence type="predicted"/>
<organism evidence="2">
    <name type="scientific">Solanum lycopersicum</name>
    <name type="common">Tomato</name>
    <name type="synonym">Lycopersicon esculentum</name>
    <dbReference type="NCBI Taxonomy" id="4081"/>
    <lineage>
        <taxon>Eukaryota</taxon>
        <taxon>Viridiplantae</taxon>
        <taxon>Streptophyta</taxon>
        <taxon>Embryophyta</taxon>
        <taxon>Tracheophyta</taxon>
        <taxon>Spermatophyta</taxon>
        <taxon>Magnoliopsida</taxon>
        <taxon>eudicotyledons</taxon>
        <taxon>Gunneridae</taxon>
        <taxon>Pentapetalae</taxon>
        <taxon>asterids</taxon>
        <taxon>lamiids</taxon>
        <taxon>Solanales</taxon>
        <taxon>Solanaceae</taxon>
        <taxon>Solanoideae</taxon>
        <taxon>Solaneae</taxon>
        <taxon>Solanum</taxon>
        <taxon>Solanum subgen. Lycopersicon</taxon>
    </lineage>
</organism>
<keyword evidence="3" id="KW-1185">Reference proteome</keyword>
<dbReference type="EnsemblPlants" id="Solyc08g007290.3.1">
    <property type="protein sequence ID" value="Solyc08g007290.3.1.1"/>
    <property type="gene ID" value="Solyc08g007290.3"/>
</dbReference>